<evidence type="ECO:0000313" key="2">
    <source>
        <dbReference type="EMBL" id="WBV60114.1"/>
    </source>
</evidence>
<evidence type="ECO:0000313" key="3">
    <source>
        <dbReference type="Proteomes" id="UP001210978"/>
    </source>
</evidence>
<dbReference type="PANTHER" id="PTHR37694:SF1">
    <property type="entry name" value="SLR8022 PROTEIN"/>
    <property type="match status" value="1"/>
</dbReference>
<dbReference type="Proteomes" id="UP001210978">
    <property type="component" value="Chromosome"/>
</dbReference>
<dbReference type="CDD" id="cd02230">
    <property type="entry name" value="cupin_HP0902-like"/>
    <property type="match status" value="1"/>
</dbReference>
<dbReference type="PANTHER" id="PTHR37694">
    <property type="entry name" value="SLR8022 PROTEIN"/>
    <property type="match status" value="1"/>
</dbReference>
<dbReference type="EMBL" id="CP115859">
    <property type="protein sequence ID" value="WBV60114.1"/>
    <property type="molecule type" value="Genomic_DNA"/>
</dbReference>
<evidence type="ECO:0000259" key="1">
    <source>
        <dbReference type="Pfam" id="PF07883"/>
    </source>
</evidence>
<dbReference type="Gene3D" id="2.60.120.10">
    <property type="entry name" value="Jelly Rolls"/>
    <property type="match status" value="1"/>
</dbReference>
<dbReference type="Pfam" id="PF07883">
    <property type="entry name" value="Cupin_2"/>
    <property type="match status" value="1"/>
</dbReference>
<dbReference type="RefSeq" id="WP_271148456.1">
    <property type="nucleotide sequence ID" value="NZ_CP115859.1"/>
</dbReference>
<protein>
    <submittedName>
        <fullName evidence="2">Cupin domain-containing protein</fullName>
    </submittedName>
</protein>
<dbReference type="InterPro" id="IPR014710">
    <property type="entry name" value="RmlC-like_jellyroll"/>
</dbReference>
<proteinExistence type="predicted"/>
<dbReference type="InterPro" id="IPR011051">
    <property type="entry name" value="RmlC_Cupin_sf"/>
</dbReference>
<dbReference type="InterPro" id="IPR013096">
    <property type="entry name" value="Cupin_2"/>
</dbReference>
<sequence>MHHKEFEKSKIYITNQIVEYIPSSVVSKTILEKLTGTINAVSFDDKEGLPESISPFDAFVQIIEGNAEIIIEGASFFIQEGESIIIPADKPHSIKGNERFKMILIIIKSDPQ</sequence>
<feature type="domain" description="Cupin type-2" evidence="1">
    <location>
        <begin position="56"/>
        <end position="105"/>
    </location>
</feature>
<organism evidence="2 3">
    <name type="scientific">Chryseobacterium camelliae</name>
    <dbReference type="NCBI Taxonomy" id="1265445"/>
    <lineage>
        <taxon>Bacteria</taxon>
        <taxon>Pseudomonadati</taxon>
        <taxon>Bacteroidota</taxon>
        <taxon>Flavobacteriia</taxon>
        <taxon>Flavobacteriales</taxon>
        <taxon>Weeksellaceae</taxon>
        <taxon>Chryseobacterium group</taxon>
        <taxon>Chryseobacterium</taxon>
    </lineage>
</organism>
<reference evidence="2 3" key="1">
    <citation type="submission" date="2023-01" db="EMBL/GenBank/DDBJ databases">
        <title>Complete genome of Chryseobacterium camelliae VAN22-5A.</title>
        <authorList>
            <person name="Zong G."/>
            <person name="Cao G."/>
        </authorList>
    </citation>
    <scope>NUCLEOTIDE SEQUENCE [LARGE SCALE GENOMIC DNA]</scope>
    <source>
        <strain evidence="2 3">VAN22-5A</strain>
    </source>
</reference>
<gene>
    <name evidence="2" type="ORF">PFY12_13860</name>
</gene>
<name>A0ABY7QLA2_9FLAO</name>
<dbReference type="SUPFAM" id="SSF51182">
    <property type="entry name" value="RmlC-like cupins"/>
    <property type="match status" value="1"/>
</dbReference>
<accession>A0ABY7QLA2</accession>
<keyword evidence="3" id="KW-1185">Reference proteome</keyword>